<feature type="domain" description="Cytochrome oxidase subunit II copper A binding" evidence="17">
    <location>
        <begin position="171"/>
        <end position="283"/>
    </location>
</feature>
<keyword evidence="12" id="KW-0564">Palmitate</keyword>
<evidence type="ECO:0000256" key="11">
    <source>
        <dbReference type="ARBA" id="ARBA00023136"/>
    </source>
</evidence>
<gene>
    <name evidence="19" type="primary">cyoA</name>
    <name evidence="19" type="ORF">DK427_19780</name>
</gene>
<dbReference type="PANTHER" id="PTHR22888:SF18">
    <property type="entry name" value="CYTOCHROME BO(3) UBIQUINOL OXIDASE SUBUNIT 2"/>
    <property type="match status" value="1"/>
</dbReference>
<dbReference type="InterPro" id="IPR008972">
    <property type="entry name" value="Cupredoxin"/>
</dbReference>
<dbReference type="GO" id="GO:0005886">
    <property type="term" value="C:plasma membrane"/>
    <property type="evidence" value="ECO:0007669"/>
    <property type="project" value="UniProtKB-SubCell"/>
</dbReference>
<comment type="similarity">
    <text evidence="2">Belongs to the cytochrome c oxidase subunit 2 family.</text>
</comment>
<evidence type="ECO:0000256" key="8">
    <source>
        <dbReference type="ARBA" id="ARBA00022982"/>
    </source>
</evidence>
<dbReference type="GO" id="GO:0009486">
    <property type="term" value="F:cytochrome bo3 ubiquinol oxidase activity"/>
    <property type="evidence" value="ECO:0007669"/>
    <property type="project" value="InterPro"/>
</dbReference>
<comment type="subcellular location">
    <subcellularLocation>
        <location evidence="1">Cell membrane</location>
        <topology evidence="1">Multi-pass membrane protein</topology>
    </subcellularLocation>
</comment>
<feature type="transmembrane region" description="Helical" evidence="16">
    <location>
        <begin position="87"/>
        <end position="107"/>
    </location>
</feature>
<evidence type="ECO:0000256" key="4">
    <source>
        <dbReference type="ARBA" id="ARBA00022475"/>
    </source>
</evidence>
<evidence type="ECO:0000256" key="1">
    <source>
        <dbReference type="ARBA" id="ARBA00004651"/>
    </source>
</evidence>
<keyword evidence="20" id="KW-1185">Reference proteome</keyword>
<evidence type="ECO:0000313" key="20">
    <source>
        <dbReference type="Proteomes" id="UP000246058"/>
    </source>
</evidence>
<dbReference type="Gene3D" id="2.60.40.420">
    <property type="entry name" value="Cupredoxins - blue copper proteins"/>
    <property type="match status" value="1"/>
</dbReference>
<keyword evidence="13" id="KW-0449">Lipoprotein</keyword>
<keyword evidence="7" id="KW-0732">Signal</keyword>
<evidence type="ECO:0000256" key="10">
    <source>
        <dbReference type="ARBA" id="ARBA00023002"/>
    </source>
</evidence>
<dbReference type="GO" id="GO:0042773">
    <property type="term" value="P:ATP synthesis coupled electron transport"/>
    <property type="evidence" value="ECO:0007669"/>
    <property type="project" value="TreeGrafter"/>
</dbReference>
<evidence type="ECO:0000256" key="14">
    <source>
        <dbReference type="ARBA" id="ARBA00030198"/>
    </source>
</evidence>
<dbReference type="KEGG" id="meti:DK427_19780"/>
<dbReference type="InterPro" id="IPR002429">
    <property type="entry name" value="CcO_II-like_C"/>
</dbReference>
<organism evidence="19 20">
    <name type="scientific">Methylobacterium radiodurans</name>
    <dbReference type="NCBI Taxonomy" id="2202828"/>
    <lineage>
        <taxon>Bacteria</taxon>
        <taxon>Pseudomonadati</taxon>
        <taxon>Pseudomonadota</taxon>
        <taxon>Alphaproteobacteria</taxon>
        <taxon>Hyphomicrobiales</taxon>
        <taxon>Methylobacteriaceae</taxon>
        <taxon>Methylobacterium</taxon>
    </lineage>
</organism>
<sequence length="440" mass="48274">MQPTRPVRTRLAAVRAARDHGVNALTSPSAPPSPGARGRRGSRTRWSLRGLALIAASALLGGCNLIVMNPAGDVAVQQRNLILASTALMLLVIVPVIALAFLFGWRYRASNPDATYDPDWHHSTQLEVVIWTVPLLIIIALGAMTWISTHTLDPYRPLSRLAPNKPVPADVKPLTVQVVALDWKWLFFYPEYGIASLNEMAAPANRPIVFKLTSSSVWNTFYVPALAGMIYAMPGMETKLHAVMNKEGEFRGQSAHYSGSGFSRMNFGFRSLGEWGFEEWVAKAKASGAPLNREVFLKLERPSEAEPVRYFASVENGLYEAILGMCVEPNLMCASEMHHIDKRGGAGLESAANRERLDYDNRRLRSGDEPSGATFPASGRPPMGAVQPEGMMPRDQHLSREGVNERKGEPDQGQGNALPGADRSPAPAQLNNRPSERHKH</sequence>
<reference evidence="19 20" key="1">
    <citation type="submission" date="2018-05" db="EMBL/GenBank/DDBJ databases">
        <title>Complete Genome Sequence of Methylobacterium sp. 17Sr1-43.</title>
        <authorList>
            <person name="Srinivasan S."/>
        </authorList>
    </citation>
    <scope>NUCLEOTIDE SEQUENCE [LARGE SCALE GENOMIC DNA]</scope>
    <source>
        <strain evidence="19 20">17Sr1-43</strain>
    </source>
</reference>
<dbReference type="GO" id="GO:0005507">
    <property type="term" value="F:copper ion binding"/>
    <property type="evidence" value="ECO:0007669"/>
    <property type="project" value="InterPro"/>
</dbReference>
<evidence type="ECO:0000313" key="19">
    <source>
        <dbReference type="EMBL" id="AWN37688.1"/>
    </source>
</evidence>
<feature type="compositionally biased region" description="Basic and acidic residues" evidence="15">
    <location>
        <begin position="392"/>
        <end position="410"/>
    </location>
</feature>
<dbReference type="GO" id="GO:0004129">
    <property type="term" value="F:cytochrome-c oxidase activity"/>
    <property type="evidence" value="ECO:0007669"/>
    <property type="project" value="InterPro"/>
</dbReference>
<evidence type="ECO:0000256" key="13">
    <source>
        <dbReference type="ARBA" id="ARBA00023288"/>
    </source>
</evidence>
<dbReference type="AlphaFoldDB" id="A0A2U8VWC1"/>
<feature type="region of interest" description="Disordered" evidence="15">
    <location>
        <begin position="22"/>
        <end position="41"/>
    </location>
</feature>
<dbReference type="Pfam" id="PF06481">
    <property type="entry name" value="COX_ARM"/>
    <property type="match status" value="1"/>
</dbReference>
<feature type="transmembrane region" description="Helical" evidence="16">
    <location>
        <begin position="46"/>
        <end position="67"/>
    </location>
</feature>
<evidence type="ECO:0000256" key="6">
    <source>
        <dbReference type="ARBA" id="ARBA00022692"/>
    </source>
</evidence>
<evidence type="ECO:0000256" key="16">
    <source>
        <dbReference type="SAM" id="Phobius"/>
    </source>
</evidence>
<evidence type="ECO:0000256" key="9">
    <source>
        <dbReference type="ARBA" id="ARBA00022989"/>
    </source>
</evidence>
<dbReference type="PANTHER" id="PTHR22888">
    <property type="entry name" value="CYTOCHROME C OXIDASE, SUBUNIT II"/>
    <property type="match status" value="1"/>
</dbReference>
<dbReference type="InterPro" id="IPR036257">
    <property type="entry name" value="Cyt_c_oxidase_su2_TM_sf"/>
</dbReference>
<evidence type="ECO:0000256" key="7">
    <source>
        <dbReference type="ARBA" id="ARBA00022729"/>
    </source>
</evidence>
<dbReference type="GO" id="GO:0016682">
    <property type="term" value="F:oxidoreductase activity, acting on diphenols and related substances as donors, oxygen as acceptor"/>
    <property type="evidence" value="ECO:0007669"/>
    <property type="project" value="InterPro"/>
</dbReference>
<keyword evidence="5" id="KW-0679">Respiratory chain</keyword>
<protein>
    <recommendedName>
        <fullName evidence="14">Ubiquinol oxidase polypeptide II</fullName>
    </recommendedName>
</protein>
<keyword evidence="8" id="KW-0249">Electron transport</keyword>
<name>A0A2U8VWC1_9HYPH</name>
<keyword evidence="11 16" id="KW-0472">Membrane</keyword>
<keyword evidence="6 16" id="KW-0812">Transmembrane</keyword>
<feature type="compositionally biased region" description="Basic and acidic residues" evidence="15">
    <location>
        <begin position="359"/>
        <end position="368"/>
    </location>
</feature>
<dbReference type="InterPro" id="IPR045187">
    <property type="entry name" value="CcO_II"/>
</dbReference>
<feature type="domain" description="Cytochrome oxidase subunit II transmembrane region profile" evidence="18">
    <location>
        <begin position="59"/>
        <end position="156"/>
    </location>
</feature>
<keyword evidence="4" id="KW-1003">Cell membrane</keyword>
<dbReference type="PROSITE" id="PS50857">
    <property type="entry name" value="COX2_CUA"/>
    <property type="match status" value="1"/>
</dbReference>
<dbReference type="OrthoDB" id="9783445at2"/>
<accession>A0A2U8VWC1</accession>
<evidence type="ECO:0000256" key="2">
    <source>
        <dbReference type="ARBA" id="ARBA00007866"/>
    </source>
</evidence>
<feature type="transmembrane region" description="Helical" evidence="16">
    <location>
        <begin position="128"/>
        <end position="147"/>
    </location>
</feature>
<evidence type="ECO:0000256" key="3">
    <source>
        <dbReference type="ARBA" id="ARBA00022448"/>
    </source>
</evidence>
<keyword evidence="10" id="KW-0560">Oxidoreductase</keyword>
<evidence type="ECO:0000256" key="15">
    <source>
        <dbReference type="SAM" id="MobiDB-lite"/>
    </source>
</evidence>
<dbReference type="NCBIfam" id="TIGR01433">
    <property type="entry name" value="CyoA"/>
    <property type="match status" value="1"/>
</dbReference>
<dbReference type="InterPro" id="IPR034227">
    <property type="entry name" value="CuRO_UO_II"/>
</dbReference>
<evidence type="ECO:0000256" key="5">
    <source>
        <dbReference type="ARBA" id="ARBA00022660"/>
    </source>
</evidence>
<dbReference type="Gene3D" id="1.10.287.90">
    <property type="match status" value="1"/>
</dbReference>
<dbReference type="PROSITE" id="PS50999">
    <property type="entry name" value="COX2_TM"/>
    <property type="match status" value="1"/>
</dbReference>
<keyword evidence="9 16" id="KW-1133">Transmembrane helix</keyword>
<feature type="region of interest" description="Disordered" evidence="15">
    <location>
        <begin position="359"/>
        <end position="440"/>
    </location>
</feature>
<dbReference type="InterPro" id="IPR010514">
    <property type="entry name" value="COX_ARM"/>
</dbReference>
<dbReference type="Proteomes" id="UP000246058">
    <property type="component" value="Chromosome"/>
</dbReference>
<keyword evidence="3" id="KW-0813">Transport</keyword>
<dbReference type="Pfam" id="PF00116">
    <property type="entry name" value="COX2"/>
    <property type="match status" value="1"/>
</dbReference>
<dbReference type="EMBL" id="CP029551">
    <property type="protein sequence ID" value="AWN37688.1"/>
    <property type="molecule type" value="Genomic_DNA"/>
</dbReference>
<evidence type="ECO:0000256" key="12">
    <source>
        <dbReference type="ARBA" id="ARBA00023139"/>
    </source>
</evidence>
<dbReference type="SUPFAM" id="SSF81464">
    <property type="entry name" value="Cytochrome c oxidase subunit II-like, transmembrane region"/>
    <property type="match status" value="1"/>
</dbReference>
<dbReference type="CDD" id="cd04212">
    <property type="entry name" value="CuRO_UO_II"/>
    <property type="match status" value="1"/>
</dbReference>
<proteinExistence type="inferred from homology"/>
<dbReference type="InterPro" id="IPR011759">
    <property type="entry name" value="Cyt_c_oxidase_su2_TM_dom"/>
</dbReference>
<dbReference type="SUPFAM" id="SSF49503">
    <property type="entry name" value="Cupredoxins"/>
    <property type="match status" value="1"/>
</dbReference>
<dbReference type="InterPro" id="IPR006333">
    <property type="entry name" value="Cyt_o_ubiquinol_oxidase_su2"/>
</dbReference>
<evidence type="ECO:0000259" key="17">
    <source>
        <dbReference type="PROSITE" id="PS50857"/>
    </source>
</evidence>
<evidence type="ECO:0000259" key="18">
    <source>
        <dbReference type="PROSITE" id="PS50999"/>
    </source>
</evidence>